<dbReference type="EMBL" id="ML978972">
    <property type="protein sequence ID" value="KAF1927363.1"/>
    <property type="molecule type" value="Genomic_DNA"/>
</dbReference>
<dbReference type="RefSeq" id="XP_033447615.1">
    <property type="nucleotide sequence ID" value="XM_033587859.1"/>
</dbReference>
<dbReference type="GeneID" id="54345506"/>
<evidence type="ECO:0000313" key="2">
    <source>
        <dbReference type="Proteomes" id="UP000800082"/>
    </source>
</evidence>
<protein>
    <recommendedName>
        <fullName evidence="3">Protein kinase domain-containing protein</fullName>
    </recommendedName>
</protein>
<organism evidence="1 2">
    <name type="scientific">Didymella exigua CBS 183.55</name>
    <dbReference type="NCBI Taxonomy" id="1150837"/>
    <lineage>
        <taxon>Eukaryota</taxon>
        <taxon>Fungi</taxon>
        <taxon>Dikarya</taxon>
        <taxon>Ascomycota</taxon>
        <taxon>Pezizomycotina</taxon>
        <taxon>Dothideomycetes</taxon>
        <taxon>Pleosporomycetidae</taxon>
        <taxon>Pleosporales</taxon>
        <taxon>Pleosporineae</taxon>
        <taxon>Didymellaceae</taxon>
        <taxon>Didymella</taxon>
    </lineage>
</organism>
<evidence type="ECO:0000313" key="1">
    <source>
        <dbReference type="EMBL" id="KAF1927363.1"/>
    </source>
</evidence>
<name>A0A6A5RIR8_9PLEO</name>
<evidence type="ECO:0008006" key="3">
    <source>
        <dbReference type="Google" id="ProtNLM"/>
    </source>
</evidence>
<keyword evidence="2" id="KW-1185">Reference proteome</keyword>
<proteinExistence type="predicted"/>
<gene>
    <name evidence="1" type="ORF">M421DRAFT_177849</name>
</gene>
<accession>A0A6A5RIR8</accession>
<sequence length="78" mass="8753">MTVKIIGDDDKARLKNAIDAETGPHKRLSRLKCPNIVQFYGSSFRDRGVTPHLGFIDMEYAPFGDLHGTVRKLHSGQK</sequence>
<dbReference type="InterPro" id="IPR011009">
    <property type="entry name" value="Kinase-like_dom_sf"/>
</dbReference>
<reference evidence="1" key="1">
    <citation type="journal article" date="2020" name="Stud. Mycol.">
        <title>101 Dothideomycetes genomes: a test case for predicting lifestyles and emergence of pathogens.</title>
        <authorList>
            <person name="Haridas S."/>
            <person name="Albert R."/>
            <person name="Binder M."/>
            <person name="Bloem J."/>
            <person name="Labutti K."/>
            <person name="Salamov A."/>
            <person name="Andreopoulos B."/>
            <person name="Baker S."/>
            <person name="Barry K."/>
            <person name="Bills G."/>
            <person name="Bluhm B."/>
            <person name="Cannon C."/>
            <person name="Castanera R."/>
            <person name="Culley D."/>
            <person name="Daum C."/>
            <person name="Ezra D."/>
            <person name="Gonzalez J."/>
            <person name="Henrissat B."/>
            <person name="Kuo A."/>
            <person name="Liang C."/>
            <person name="Lipzen A."/>
            <person name="Lutzoni F."/>
            <person name="Magnuson J."/>
            <person name="Mondo S."/>
            <person name="Nolan M."/>
            <person name="Ohm R."/>
            <person name="Pangilinan J."/>
            <person name="Park H.-J."/>
            <person name="Ramirez L."/>
            <person name="Alfaro M."/>
            <person name="Sun H."/>
            <person name="Tritt A."/>
            <person name="Yoshinaga Y."/>
            <person name="Zwiers L.-H."/>
            <person name="Turgeon B."/>
            <person name="Goodwin S."/>
            <person name="Spatafora J."/>
            <person name="Crous P."/>
            <person name="Grigoriev I."/>
        </authorList>
    </citation>
    <scope>NUCLEOTIDE SEQUENCE</scope>
    <source>
        <strain evidence="1">CBS 183.55</strain>
    </source>
</reference>
<dbReference type="OrthoDB" id="310217at2759"/>
<dbReference type="SUPFAM" id="SSF56112">
    <property type="entry name" value="Protein kinase-like (PK-like)"/>
    <property type="match status" value="1"/>
</dbReference>
<dbReference type="AlphaFoldDB" id="A0A6A5RIR8"/>
<dbReference type="Proteomes" id="UP000800082">
    <property type="component" value="Unassembled WGS sequence"/>
</dbReference>